<gene>
    <name evidence="2" type="ORF">HHI36_008065</name>
</gene>
<keyword evidence="1" id="KW-0472">Membrane</keyword>
<feature type="transmembrane region" description="Helical" evidence="1">
    <location>
        <begin position="6"/>
        <end position="26"/>
    </location>
</feature>
<sequence length="164" mass="19137">MSLSLAQIGLAIWCGVPSLINVLMMLQLHDRNYLKFREHGREIAANLCGLVIFGHIINVWTTSSILSCFGFGQLSLARDVNMNLCYRRIMNTRKISFLTMKLERLLCDAHWFKIREGTELLHPYWKISRNRKDEDESFRFAVCNHCNLEFSVPPTYKEYQEMSG</sequence>
<protein>
    <submittedName>
        <fullName evidence="2">Uncharacterized protein</fullName>
    </submittedName>
</protein>
<dbReference type="EMBL" id="JABFTP020000021">
    <property type="protein sequence ID" value="KAL3268979.1"/>
    <property type="molecule type" value="Genomic_DNA"/>
</dbReference>
<comment type="caution">
    <text evidence="2">The sequence shown here is derived from an EMBL/GenBank/DDBJ whole genome shotgun (WGS) entry which is preliminary data.</text>
</comment>
<organism evidence="2 3">
    <name type="scientific">Cryptolaemus montrouzieri</name>
    <dbReference type="NCBI Taxonomy" id="559131"/>
    <lineage>
        <taxon>Eukaryota</taxon>
        <taxon>Metazoa</taxon>
        <taxon>Ecdysozoa</taxon>
        <taxon>Arthropoda</taxon>
        <taxon>Hexapoda</taxon>
        <taxon>Insecta</taxon>
        <taxon>Pterygota</taxon>
        <taxon>Neoptera</taxon>
        <taxon>Endopterygota</taxon>
        <taxon>Coleoptera</taxon>
        <taxon>Polyphaga</taxon>
        <taxon>Cucujiformia</taxon>
        <taxon>Coccinelloidea</taxon>
        <taxon>Coccinellidae</taxon>
        <taxon>Scymninae</taxon>
        <taxon>Scymnini</taxon>
        <taxon>Cryptolaemus</taxon>
    </lineage>
</organism>
<evidence type="ECO:0000313" key="2">
    <source>
        <dbReference type="EMBL" id="KAL3268979.1"/>
    </source>
</evidence>
<name>A0ABD2MRG0_9CUCU</name>
<proteinExistence type="predicted"/>
<dbReference type="AlphaFoldDB" id="A0ABD2MRG0"/>
<evidence type="ECO:0000313" key="3">
    <source>
        <dbReference type="Proteomes" id="UP001516400"/>
    </source>
</evidence>
<keyword evidence="1" id="KW-0812">Transmembrane</keyword>
<dbReference type="Proteomes" id="UP001516400">
    <property type="component" value="Unassembled WGS sequence"/>
</dbReference>
<accession>A0ABD2MRG0</accession>
<feature type="transmembrane region" description="Helical" evidence="1">
    <location>
        <begin position="47"/>
        <end position="72"/>
    </location>
</feature>
<reference evidence="2 3" key="1">
    <citation type="journal article" date="2021" name="BMC Biol.">
        <title>Horizontally acquired antibacterial genes associated with adaptive radiation of ladybird beetles.</title>
        <authorList>
            <person name="Li H.S."/>
            <person name="Tang X.F."/>
            <person name="Huang Y.H."/>
            <person name="Xu Z.Y."/>
            <person name="Chen M.L."/>
            <person name="Du X.Y."/>
            <person name="Qiu B.Y."/>
            <person name="Chen P.T."/>
            <person name="Zhang W."/>
            <person name="Slipinski A."/>
            <person name="Escalona H.E."/>
            <person name="Waterhouse R.M."/>
            <person name="Zwick A."/>
            <person name="Pang H."/>
        </authorList>
    </citation>
    <scope>NUCLEOTIDE SEQUENCE [LARGE SCALE GENOMIC DNA]</scope>
    <source>
        <strain evidence="2">SYSU2018</strain>
    </source>
</reference>
<keyword evidence="3" id="KW-1185">Reference proteome</keyword>
<evidence type="ECO:0000256" key="1">
    <source>
        <dbReference type="SAM" id="Phobius"/>
    </source>
</evidence>
<keyword evidence="1" id="KW-1133">Transmembrane helix</keyword>